<dbReference type="SUPFAM" id="SSF49785">
    <property type="entry name" value="Galactose-binding domain-like"/>
    <property type="match status" value="2"/>
</dbReference>
<dbReference type="Gene3D" id="2.70.98.60">
    <property type="entry name" value="alpha-galactosidase from lactobacil brevis"/>
    <property type="match status" value="1"/>
</dbReference>
<dbReference type="Proteomes" id="UP000095591">
    <property type="component" value="Unassembled WGS sequence"/>
</dbReference>
<dbReference type="AlphaFoldDB" id="A0A173TKU1"/>
<dbReference type="Pfam" id="PF08305">
    <property type="entry name" value="NPCBM"/>
    <property type="match status" value="1"/>
</dbReference>
<dbReference type="RefSeq" id="WP_044545653.1">
    <property type="nucleotide sequence ID" value="NZ_CDRH01000325.1"/>
</dbReference>
<dbReference type="InterPro" id="IPR038637">
    <property type="entry name" value="NPCBM_sf"/>
</dbReference>
<dbReference type="Gene3D" id="2.60.120.1060">
    <property type="entry name" value="NPCBM/NEW2 domain"/>
    <property type="match status" value="2"/>
</dbReference>
<accession>A0A173TKU1</accession>
<evidence type="ECO:0000259" key="1">
    <source>
        <dbReference type="SMART" id="SM00776"/>
    </source>
</evidence>
<feature type="domain" description="Glycosyl hydrolase family 98 putative carbohydrate-binding module" evidence="1">
    <location>
        <begin position="20"/>
        <end position="198"/>
    </location>
</feature>
<protein>
    <submittedName>
        <fullName evidence="2">Alpha-galactosidase</fullName>
    </submittedName>
</protein>
<sequence length="938" mass="106435">MNKLIFTAILSGFAGLYAMGQNEIRLMDMDLNKSYQTYGGAVKGKSVTNEPASIQGKTYDDVIGVQAKSHIKIDLHKNASRFQAQVGIADSHIDYTDKSLTVIPFVDGTKMYFDTRKNAKTFVGLEGKDGKVHPGSALFILKGDDKELYNSGIVKFGDAPKTIDIPLNGIKILDLIVEPTDDGPSGDHALWITPQIEYMEIIPSIVSTSYQGKGPEVSSGTEKKLLDKIKQLPQQGLPLENTSFDWLLQPSRSKAGIYATPDGKSILLSNGMVARMFRVLPNLSTLDIFNRMTGESMLRAVSSEGSLTIDGKRWELGGLAGQPERGYFQMEWVDQMTTRPGSFLIEDFRIEELQEDIKWARSRWALNKNVPTGKRLTFVLKGEKETEGVTVELHYDLYDHIPVIRKSMEVTNNTPQSIDIDAFQLEYLAFAEPESPGGGDPSKFKLPNIHVESDYACGGEFTERETDITEKWVADPEYTSQRNYPLLTPCILDVSPKLGPDYTLAAGQKFKSFSVYEMPFDSDDRERKGLFKRRLHYTVAPWATENPIFMHLTSSDPDVIRTAIDQCATVGYEMVIISFGSGLNAEDISEENIAKYKSLEDYARNKGVELGCYSLLSSRWISDEVDVINPKTGKRGGMRFGSAPCLCSDWGYEYFHHIRTFFERTGMRCFEHDGSYPGDVCASTHHTYHKGLEDSQWNQFHKITDLYRWMCENGIYINVPDFYFLNGSTKTGIGYREANWSLPRDRQIIHARQLNYDGTWDRMASACWSFVPLVEYQGGGEAATLEPLHEHLFEYKTHMMQNYGAGVQACYRGPRLYDTPETQAAVTEVIQWYKKYRDILNSDMIHLRRPDARDWDGFIHVNPHKKEKGLAMFFNPTHQEITRTIHIPLYYTGLTQTARIREKEQKPVTYKLNRDYTVELTVKIPANGYTWYVVEAAD</sequence>
<organism evidence="2 3">
    <name type="scientific">Parabacteroides distasonis</name>
    <dbReference type="NCBI Taxonomy" id="823"/>
    <lineage>
        <taxon>Bacteria</taxon>
        <taxon>Pseudomonadati</taxon>
        <taxon>Bacteroidota</taxon>
        <taxon>Bacteroidia</taxon>
        <taxon>Bacteroidales</taxon>
        <taxon>Tannerellaceae</taxon>
        <taxon>Parabacteroides</taxon>
    </lineage>
</organism>
<dbReference type="EMBL" id="CYXP01000003">
    <property type="protein sequence ID" value="CUN02627.1"/>
    <property type="molecule type" value="Genomic_DNA"/>
</dbReference>
<evidence type="ECO:0000313" key="3">
    <source>
        <dbReference type="Proteomes" id="UP000095591"/>
    </source>
</evidence>
<gene>
    <name evidence="2" type="ORF">ERS852429_01587</name>
</gene>
<name>A0A173TKU1_PARDI</name>
<dbReference type="InterPro" id="IPR013222">
    <property type="entry name" value="Glyco_hyd_98_carb-bd"/>
</dbReference>
<dbReference type="InterPro" id="IPR038417">
    <property type="entry name" value="Alpga-gal_N_sf"/>
</dbReference>
<reference evidence="2 3" key="1">
    <citation type="submission" date="2015-09" db="EMBL/GenBank/DDBJ databases">
        <authorList>
            <consortium name="Pathogen Informatics"/>
        </authorList>
    </citation>
    <scope>NUCLEOTIDE SEQUENCE [LARGE SCALE GENOMIC DNA]</scope>
    <source>
        <strain evidence="2 3">2789STDY5608872</strain>
    </source>
</reference>
<dbReference type="SMART" id="SM00776">
    <property type="entry name" value="NPCBM"/>
    <property type="match status" value="1"/>
</dbReference>
<proteinExistence type="predicted"/>
<evidence type="ECO:0000313" key="2">
    <source>
        <dbReference type="EMBL" id="CUN02627.1"/>
    </source>
</evidence>
<dbReference type="InterPro" id="IPR008979">
    <property type="entry name" value="Galactose-bd-like_sf"/>
</dbReference>